<feature type="transmembrane region" description="Helical" evidence="2">
    <location>
        <begin position="70"/>
        <end position="88"/>
    </location>
</feature>
<evidence type="ECO:0000256" key="2">
    <source>
        <dbReference type="SAM" id="Phobius"/>
    </source>
</evidence>
<dbReference type="EMBL" id="JAATJH010000002">
    <property type="protein sequence ID" value="NJC25748.1"/>
    <property type="molecule type" value="Genomic_DNA"/>
</dbReference>
<keyword evidence="2" id="KW-0812">Transmembrane</keyword>
<dbReference type="PANTHER" id="PTHR41282">
    <property type="entry name" value="CONSERVED TRANSMEMBRANE PROTEIN-RELATED"/>
    <property type="match status" value="1"/>
</dbReference>
<name>A0ABX0X907_9BACT</name>
<dbReference type="Proteomes" id="UP000770785">
    <property type="component" value="Unassembled WGS sequence"/>
</dbReference>
<feature type="transmembrane region" description="Helical" evidence="2">
    <location>
        <begin position="189"/>
        <end position="208"/>
    </location>
</feature>
<organism evidence="3 4">
    <name type="scientific">Neolewinella antarctica</name>
    <dbReference type="NCBI Taxonomy" id="442734"/>
    <lineage>
        <taxon>Bacteria</taxon>
        <taxon>Pseudomonadati</taxon>
        <taxon>Bacteroidota</taxon>
        <taxon>Saprospiria</taxon>
        <taxon>Saprospirales</taxon>
        <taxon>Lewinellaceae</taxon>
        <taxon>Neolewinella</taxon>
    </lineage>
</organism>
<comment type="caution">
    <text evidence="3">The sequence shown here is derived from an EMBL/GenBank/DDBJ whole genome shotgun (WGS) entry which is preliminary data.</text>
</comment>
<gene>
    <name evidence="3" type="ORF">GGR27_001247</name>
</gene>
<evidence type="ECO:0000256" key="1">
    <source>
        <dbReference type="SAM" id="MobiDB-lite"/>
    </source>
</evidence>
<feature type="transmembrane region" description="Helical" evidence="2">
    <location>
        <begin position="163"/>
        <end position="183"/>
    </location>
</feature>
<feature type="transmembrane region" description="Helical" evidence="2">
    <location>
        <begin position="45"/>
        <end position="64"/>
    </location>
</feature>
<keyword evidence="4" id="KW-1185">Reference proteome</keyword>
<proteinExistence type="predicted"/>
<accession>A0ABX0X907</accession>
<keyword evidence="2" id="KW-1133">Transmembrane helix</keyword>
<dbReference type="InterPro" id="IPR010539">
    <property type="entry name" value="BaxI_1-like"/>
</dbReference>
<dbReference type="PANTHER" id="PTHR41282:SF1">
    <property type="entry name" value="CONSERVED TRANSMEMBRANE PROTEIN-RELATED"/>
    <property type="match status" value="1"/>
</dbReference>
<feature type="transmembrane region" description="Helical" evidence="2">
    <location>
        <begin position="95"/>
        <end position="117"/>
    </location>
</feature>
<evidence type="ECO:0000313" key="3">
    <source>
        <dbReference type="EMBL" id="NJC25748.1"/>
    </source>
</evidence>
<feature type="transmembrane region" description="Helical" evidence="2">
    <location>
        <begin position="224"/>
        <end position="242"/>
    </location>
</feature>
<dbReference type="PIRSF" id="PIRSF009160">
    <property type="entry name" value="UCP009160"/>
    <property type="match status" value="1"/>
</dbReference>
<feature type="region of interest" description="Disordered" evidence="1">
    <location>
        <begin position="1"/>
        <end position="32"/>
    </location>
</feature>
<sequence length="255" mass="27549">MAFTDRFKKSSNPVLSEERLQSASRSDGGSTSIDYDGGTSTVSGAVNKSFILGFLLLLTSFYAFANPSTLFVWGGAIGGLGLVIAMCYKPKWSSTLAPIYALVEGLFVGSISATYAASFGIGLVFQAILLTISLLFMMLFIYKTGIIKVTEKFRTGVVMATGAIFVVYMANIVLGMFGINIPFLHEGGMIGIGISVVIIIVATLNLLLDFDSFERIEAVSAPKYMEWFVSMGLIVTLVWLYLELLRLLSVLSGDD</sequence>
<dbReference type="RefSeq" id="WP_168036532.1">
    <property type="nucleotide sequence ID" value="NZ_JAATJH010000002.1"/>
</dbReference>
<keyword evidence="2" id="KW-0472">Membrane</keyword>
<evidence type="ECO:0000313" key="4">
    <source>
        <dbReference type="Proteomes" id="UP000770785"/>
    </source>
</evidence>
<dbReference type="Pfam" id="PF12811">
    <property type="entry name" value="BaxI_1"/>
    <property type="match status" value="1"/>
</dbReference>
<feature type="transmembrane region" description="Helical" evidence="2">
    <location>
        <begin position="123"/>
        <end position="142"/>
    </location>
</feature>
<reference evidence="3 4" key="1">
    <citation type="submission" date="2020-03" db="EMBL/GenBank/DDBJ databases">
        <title>Genomic Encyclopedia of Type Strains, Phase IV (KMG-IV): sequencing the most valuable type-strain genomes for metagenomic binning, comparative biology and taxonomic classification.</title>
        <authorList>
            <person name="Goeker M."/>
        </authorList>
    </citation>
    <scope>NUCLEOTIDE SEQUENCE [LARGE SCALE GENOMIC DNA]</scope>
    <source>
        <strain evidence="3 4">DSM 105096</strain>
    </source>
</reference>
<feature type="compositionally biased region" description="Polar residues" evidence="1">
    <location>
        <begin position="21"/>
        <end position="32"/>
    </location>
</feature>
<protein>
    <submittedName>
        <fullName evidence="3">YccA/Bax inhibitor family protein</fullName>
    </submittedName>
</protein>